<feature type="domain" description="HTH hxlR-type" evidence="4">
    <location>
        <begin position="14"/>
        <end position="111"/>
    </location>
</feature>
<evidence type="ECO:0000259" key="4">
    <source>
        <dbReference type="PROSITE" id="PS51118"/>
    </source>
</evidence>
<keyword evidence="3" id="KW-0804">Transcription</keyword>
<dbReference type="PANTHER" id="PTHR33204">
    <property type="entry name" value="TRANSCRIPTIONAL REGULATOR, MARR FAMILY"/>
    <property type="match status" value="1"/>
</dbReference>
<evidence type="ECO:0000313" key="6">
    <source>
        <dbReference type="Proteomes" id="UP000317893"/>
    </source>
</evidence>
<dbReference type="PANTHER" id="PTHR33204:SF18">
    <property type="entry name" value="TRANSCRIPTIONAL REGULATORY PROTEIN"/>
    <property type="match status" value="1"/>
</dbReference>
<keyword evidence="1" id="KW-0805">Transcription regulation</keyword>
<dbReference type="SUPFAM" id="SSF46785">
    <property type="entry name" value="Winged helix' DNA-binding domain"/>
    <property type="match status" value="1"/>
</dbReference>
<evidence type="ECO:0000256" key="2">
    <source>
        <dbReference type="ARBA" id="ARBA00023125"/>
    </source>
</evidence>
<dbReference type="Gene3D" id="1.10.10.10">
    <property type="entry name" value="Winged helix-like DNA-binding domain superfamily/Winged helix DNA-binding domain"/>
    <property type="match status" value="1"/>
</dbReference>
<dbReference type="Proteomes" id="UP000317893">
    <property type="component" value="Unassembled WGS sequence"/>
</dbReference>
<protein>
    <submittedName>
        <fullName evidence="5">HxlR family transcriptional regulator</fullName>
    </submittedName>
</protein>
<evidence type="ECO:0000256" key="3">
    <source>
        <dbReference type="ARBA" id="ARBA00023163"/>
    </source>
</evidence>
<gene>
    <name evidence="5" type="ORF">FB458_1812</name>
</gene>
<dbReference type="AlphaFoldDB" id="A0A542E034"/>
<dbReference type="Pfam" id="PF01638">
    <property type="entry name" value="HxlR"/>
    <property type="match status" value="1"/>
</dbReference>
<dbReference type="InterPro" id="IPR036390">
    <property type="entry name" value="WH_DNA-bd_sf"/>
</dbReference>
<comment type="caution">
    <text evidence="5">The sequence shown here is derived from an EMBL/GenBank/DDBJ whole genome shotgun (WGS) entry which is preliminary data.</text>
</comment>
<keyword evidence="2" id="KW-0238">DNA-binding</keyword>
<evidence type="ECO:0000256" key="1">
    <source>
        <dbReference type="ARBA" id="ARBA00023015"/>
    </source>
</evidence>
<sequence>MSLMRRTSFATWPCGIARTLDVIGDPWTPLVLREAFYGLRRFEDLQASLGIARSTLSDRLGLLVEHGLLEREPYASDPVRYEYVLTPKGRDVQPVLMALLEFGNRWLADEDGPAVQVRHRSHRHGEHVATPELVCGECHERLGSGDVEMVMGPGFPERLRDRPEVRRRFHLDAAS</sequence>
<name>A0A542E034_9MICO</name>
<dbReference type="EMBL" id="VFMN01000001">
    <property type="protein sequence ID" value="TQJ08720.1"/>
    <property type="molecule type" value="Genomic_DNA"/>
</dbReference>
<dbReference type="InterPro" id="IPR002577">
    <property type="entry name" value="HTH_HxlR"/>
</dbReference>
<dbReference type="GO" id="GO:0003677">
    <property type="term" value="F:DNA binding"/>
    <property type="evidence" value="ECO:0007669"/>
    <property type="project" value="UniProtKB-KW"/>
</dbReference>
<organism evidence="5 6">
    <name type="scientific">Lapillicoccus jejuensis</name>
    <dbReference type="NCBI Taxonomy" id="402171"/>
    <lineage>
        <taxon>Bacteria</taxon>
        <taxon>Bacillati</taxon>
        <taxon>Actinomycetota</taxon>
        <taxon>Actinomycetes</taxon>
        <taxon>Micrococcales</taxon>
        <taxon>Intrasporangiaceae</taxon>
        <taxon>Lapillicoccus</taxon>
    </lineage>
</organism>
<keyword evidence="6" id="KW-1185">Reference proteome</keyword>
<dbReference type="PROSITE" id="PS51118">
    <property type="entry name" value="HTH_HXLR"/>
    <property type="match status" value="1"/>
</dbReference>
<reference evidence="5 6" key="1">
    <citation type="submission" date="2019-06" db="EMBL/GenBank/DDBJ databases">
        <title>Sequencing the genomes of 1000 actinobacteria strains.</title>
        <authorList>
            <person name="Klenk H.-P."/>
        </authorList>
    </citation>
    <scope>NUCLEOTIDE SEQUENCE [LARGE SCALE GENOMIC DNA]</scope>
    <source>
        <strain evidence="5 6">DSM 18607</strain>
    </source>
</reference>
<dbReference type="InterPro" id="IPR036388">
    <property type="entry name" value="WH-like_DNA-bd_sf"/>
</dbReference>
<evidence type="ECO:0000313" key="5">
    <source>
        <dbReference type="EMBL" id="TQJ08720.1"/>
    </source>
</evidence>
<accession>A0A542E034</accession>
<proteinExistence type="predicted"/>